<dbReference type="Pfam" id="PF14904">
    <property type="entry name" value="FAM86"/>
    <property type="match status" value="1"/>
</dbReference>
<dbReference type="Proteomes" id="UP000694843">
    <property type="component" value="Unplaced"/>
</dbReference>
<dbReference type="PANTHER" id="PTHR14614:SF130">
    <property type="entry name" value="PROTEIN-LYSINE N-METHYLTRANSFERASE EEF2KMT"/>
    <property type="match status" value="1"/>
</dbReference>
<reference evidence="6" key="1">
    <citation type="submission" date="2025-08" db="UniProtKB">
        <authorList>
            <consortium name="RefSeq"/>
        </authorList>
    </citation>
    <scope>IDENTIFICATION</scope>
    <source>
        <tissue evidence="6">Whole organism</tissue>
    </source>
</reference>
<evidence type="ECO:0000256" key="2">
    <source>
        <dbReference type="ARBA" id="ARBA00022679"/>
    </source>
</evidence>
<protein>
    <submittedName>
        <fullName evidence="6">Protein-lysine N-methyltransferase EEF2KMT</fullName>
    </submittedName>
</protein>
<comment type="similarity">
    <text evidence="1">Belongs to the class I-like SAM-binding methyltransferase superfamily. EEF2KMT family.</text>
</comment>
<proteinExistence type="inferred from homology"/>
<feature type="compositionally biased region" description="Low complexity" evidence="3">
    <location>
        <begin position="335"/>
        <end position="364"/>
    </location>
</feature>
<accession>A0A8B7MYS3</accession>
<keyword evidence="2" id="KW-0808">Transferase</keyword>
<keyword evidence="5" id="KW-1185">Reference proteome</keyword>
<dbReference type="SUPFAM" id="SSF53335">
    <property type="entry name" value="S-adenosyl-L-methionine-dependent methyltransferases"/>
    <property type="match status" value="1"/>
</dbReference>
<gene>
    <name evidence="6" type="primary">LOC108664400</name>
</gene>
<dbReference type="Pfam" id="PF10294">
    <property type="entry name" value="Methyltransf_16"/>
    <property type="match status" value="1"/>
</dbReference>
<dbReference type="InterPro" id="IPR029063">
    <property type="entry name" value="SAM-dependent_MTases_sf"/>
</dbReference>
<evidence type="ECO:0000256" key="1">
    <source>
        <dbReference type="ARBA" id="ARBA00005511"/>
    </source>
</evidence>
<evidence type="ECO:0000313" key="6">
    <source>
        <dbReference type="RefSeq" id="XP_018006465.1"/>
    </source>
</evidence>
<evidence type="ECO:0000259" key="4">
    <source>
        <dbReference type="Pfam" id="PF14904"/>
    </source>
</evidence>
<dbReference type="GO" id="GO:0016740">
    <property type="term" value="F:transferase activity"/>
    <property type="evidence" value="ECO:0007669"/>
    <property type="project" value="UniProtKB-KW"/>
</dbReference>
<dbReference type="AlphaFoldDB" id="A0A8B7MYS3"/>
<dbReference type="KEGG" id="hazt:108664400"/>
<dbReference type="GeneID" id="108664400"/>
<dbReference type="RefSeq" id="XP_018006465.1">
    <property type="nucleotide sequence ID" value="XM_018150976.2"/>
</dbReference>
<dbReference type="OrthoDB" id="194386at2759"/>
<dbReference type="GO" id="GO:0032991">
    <property type="term" value="C:protein-containing complex"/>
    <property type="evidence" value="ECO:0007669"/>
    <property type="project" value="TreeGrafter"/>
</dbReference>
<organism evidence="5 6">
    <name type="scientific">Hyalella azteca</name>
    <name type="common">Amphipod</name>
    <dbReference type="NCBI Taxonomy" id="294128"/>
    <lineage>
        <taxon>Eukaryota</taxon>
        <taxon>Metazoa</taxon>
        <taxon>Ecdysozoa</taxon>
        <taxon>Arthropoda</taxon>
        <taxon>Crustacea</taxon>
        <taxon>Multicrustacea</taxon>
        <taxon>Malacostraca</taxon>
        <taxon>Eumalacostraca</taxon>
        <taxon>Peracarida</taxon>
        <taxon>Amphipoda</taxon>
        <taxon>Senticaudata</taxon>
        <taxon>Talitrida</taxon>
        <taxon>Talitroidea</taxon>
        <taxon>Hyalellidae</taxon>
        <taxon>Hyalella</taxon>
    </lineage>
</organism>
<dbReference type="InterPro" id="IPR029426">
    <property type="entry name" value="FAM86_N"/>
</dbReference>
<feature type="compositionally biased region" description="Low complexity" evidence="3">
    <location>
        <begin position="314"/>
        <end position="327"/>
    </location>
</feature>
<dbReference type="InterPro" id="IPR019410">
    <property type="entry name" value="Methyltransf_16"/>
</dbReference>
<evidence type="ECO:0000313" key="5">
    <source>
        <dbReference type="Proteomes" id="UP000694843"/>
    </source>
</evidence>
<sequence>MSESDLFNTKQFKQKFLAMYPIEDISFKESFAAEKSYVECQELQKLLIEGTVLSDIAKRYPPKASYVKAFLKSLISEIEVQGHEVSESIYTLYTNLLGEEKESPCCLESTFCGGNSGGFYRTYTLESGKHVTLRETSNLVVDGTTGLRTWQASHVLLEFLLENPSIVQCKRVVELGAGLGLLGLGLIIEHLPAAYTFTDHHPAVMDALHHNICINIAQCQHQDGKTWEYEDCIVRLVPLDWQSTTAADVAACDVVLAADVVFDPRLFPALRHTLSILLDAPGDLQSTPPCDAVAESISSSNVVKSGLMNGNLSSASSLQSSSSMQPSLSPPSPLPLSSQASSLQPSLSMQPQQSLSPPTSPFSSHSVGARRAALLAATVRNEDNINSFVKCLEDASLEVVEVEVRCYREAPSRPLHSVKIFRITPPDPSTLSRSSE</sequence>
<feature type="domain" description="FAM86 N-terminal" evidence="4">
    <location>
        <begin position="10"/>
        <end position="95"/>
    </location>
</feature>
<dbReference type="PANTHER" id="PTHR14614">
    <property type="entry name" value="HEPATOCELLULAR CARCINOMA-ASSOCIATED ANTIGEN"/>
    <property type="match status" value="1"/>
</dbReference>
<feature type="region of interest" description="Disordered" evidence="3">
    <location>
        <begin position="314"/>
        <end position="364"/>
    </location>
</feature>
<dbReference type="Gene3D" id="3.40.50.150">
    <property type="entry name" value="Vaccinia Virus protein VP39"/>
    <property type="match status" value="1"/>
</dbReference>
<evidence type="ECO:0000256" key="3">
    <source>
        <dbReference type="SAM" id="MobiDB-lite"/>
    </source>
</evidence>
<name>A0A8B7MYS3_HYAAZ</name>